<sequence length="193" mass="21264">MTESMCITLRLDVNELMTEFIPKVAREFMRHAGTGALFQGAELSLVVEISGKPYFYVFKDGEELSAGEGDLDSPTARVCMGLEDMERLILMRNIDLFVGLPTDSAARAGKKQSAVKEIKGFLGLELTNDDDSVSKVSVILNNAREPRAVFKLTMKDARKLMSGKQNPVSMFMSGQLRIDGDIGFAMALQPLFT</sequence>
<dbReference type="Pfam" id="PF02036">
    <property type="entry name" value="SCP2"/>
    <property type="match status" value="1"/>
</dbReference>
<dbReference type="RefSeq" id="WP_073474806.1">
    <property type="nucleotide sequence ID" value="NZ_FQZU01000007.1"/>
</dbReference>
<dbReference type="Gene3D" id="3.30.1050.10">
    <property type="entry name" value="SCP2 sterol-binding domain"/>
    <property type="match status" value="1"/>
</dbReference>
<evidence type="ECO:0000313" key="2">
    <source>
        <dbReference type="EMBL" id="SHJ42417.1"/>
    </source>
</evidence>
<dbReference type="AlphaFoldDB" id="A0A1M6J720"/>
<gene>
    <name evidence="2" type="ORF">SAMN02745216_01641</name>
</gene>
<protein>
    <submittedName>
        <fullName evidence="2">Putative sterol carrier protein</fullName>
    </submittedName>
</protein>
<dbReference type="InterPro" id="IPR003033">
    <property type="entry name" value="SCP2_sterol-bd_dom"/>
</dbReference>
<dbReference type="Proteomes" id="UP000183994">
    <property type="component" value="Unassembled WGS sequence"/>
</dbReference>
<dbReference type="STRING" id="1121393.SAMN02745216_01641"/>
<keyword evidence="3" id="KW-1185">Reference proteome</keyword>
<name>A0A1M6J720_9BACT</name>
<dbReference type="SUPFAM" id="SSF55718">
    <property type="entry name" value="SCP-like"/>
    <property type="match status" value="1"/>
</dbReference>
<organism evidence="2 3">
    <name type="scientific">Desulfatibacillum alkenivorans DSM 16219</name>
    <dbReference type="NCBI Taxonomy" id="1121393"/>
    <lineage>
        <taxon>Bacteria</taxon>
        <taxon>Pseudomonadati</taxon>
        <taxon>Thermodesulfobacteriota</taxon>
        <taxon>Desulfobacteria</taxon>
        <taxon>Desulfobacterales</taxon>
        <taxon>Desulfatibacillaceae</taxon>
        <taxon>Desulfatibacillum</taxon>
    </lineage>
</organism>
<accession>A0A1M6J720</accession>
<proteinExistence type="predicted"/>
<evidence type="ECO:0000313" key="3">
    <source>
        <dbReference type="Proteomes" id="UP000183994"/>
    </source>
</evidence>
<dbReference type="InterPro" id="IPR036527">
    <property type="entry name" value="SCP2_sterol-bd_dom_sf"/>
</dbReference>
<feature type="domain" description="SCP2" evidence="1">
    <location>
        <begin position="110"/>
        <end position="192"/>
    </location>
</feature>
<dbReference type="EMBL" id="FQZU01000007">
    <property type="protein sequence ID" value="SHJ42417.1"/>
    <property type="molecule type" value="Genomic_DNA"/>
</dbReference>
<reference evidence="3" key="1">
    <citation type="submission" date="2016-11" db="EMBL/GenBank/DDBJ databases">
        <authorList>
            <person name="Varghese N."/>
            <person name="Submissions S."/>
        </authorList>
    </citation>
    <scope>NUCLEOTIDE SEQUENCE [LARGE SCALE GENOMIC DNA]</scope>
    <source>
        <strain evidence="3">DSM 16219</strain>
    </source>
</reference>
<evidence type="ECO:0000259" key="1">
    <source>
        <dbReference type="Pfam" id="PF02036"/>
    </source>
</evidence>
<dbReference type="OrthoDB" id="9809312at2"/>